<comment type="caution">
    <text evidence="1">The sequence shown here is derived from an EMBL/GenBank/DDBJ whole genome shotgun (WGS) entry which is preliminary data.</text>
</comment>
<organism evidence="1 2">
    <name type="scientific">Marasmiellus scandens</name>
    <dbReference type="NCBI Taxonomy" id="2682957"/>
    <lineage>
        <taxon>Eukaryota</taxon>
        <taxon>Fungi</taxon>
        <taxon>Dikarya</taxon>
        <taxon>Basidiomycota</taxon>
        <taxon>Agaricomycotina</taxon>
        <taxon>Agaricomycetes</taxon>
        <taxon>Agaricomycetidae</taxon>
        <taxon>Agaricales</taxon>
        <taxon>Marasmiineae</taxon>
        <taxon>Omphalotaceae</taxon>
        <taxon>Marasmiellus</taxon>
    </lineage>
</organism>
<protein>
    <submittedName>
        <fullName evidence="1">Uncharacterized protein</fullName>
    </submittedName>
</protein>
<dbReference type="EMBL" id="JBANRG010000063">
    <property type="protein sequence ID" value="KAK7441386.1"/>
    <property type="molecule type" value="Genomic_DNA"/>
</dbReference>
<dbReference type="Proteomes" id="UP001498398">
    <property type="component" value="Unassembled WGS sequence"/>
</dbReference>
<name>A0ABR1IYV7_9AGAR</name>
<proteinExistence type="predicted"/>
<reference evidence="1 2" key="1">
    <citation type="submission" date="2024-01" db="EMBL/GenBank/DDBJ databases">
        <title>A draft genome for the cacao thread blight pathogen Marasmiellus scandens.</title>
        <authorList>
            <person name="Baruah I.K."/>
            <person name="Leung J."/>
            <person name="Bukari Y."/>
            <person name="Amoako-Attah I."/>
            <person name="Meinhardt L.W."/>
            <person name="Bailey B.A."/>
            <person name="Cohen S.P."/>
        </authorList>
    </citation>
    <scope>NUCLEOTIDE SEQUENCE [LARGE SCALE GENOMIC DNA]</scope>
    <source>
        <strain evidence="1 2">GH-19</strain>
    </source>
</reference>
<dbReference type="Gene3D" id="3.30.70.100">
    <property type="match status" value="1"/>
</dbReference>
<gene>
    <name evidence="1" type="ORF">VKT23_016634</name>
</gene>
<accession>A0ABR1IYV7</accession>
<evidence type="ECO:0000313" key="1">
    <source>
        <dbReference type="EMBL" id="KAK7441386.1"/>
    </source>
</evidence>
<evidence type="ECO:0000313" key="2">
    <source>
        <dbReference type="Proteomes" id="UP001498398"/>
    </source>
</evidence>
<sequence length="199" mass="22284">MLSTISPKRARLVAFFRKVPQVTYEELRRCWLHDVGSRFAGLEVVKANILLYEQCHVDRHILDKLVQGGYNVPKFDGFAVLEAESFDKLNEVLTSQEWKTNIGPIEGSVIDILNPKIIACSNVESQGQSGASSLRYAIIDGHGEVSLSENSFRTWMTPIDTTNNKPLLFIDGDDISFSELGRYCGEILPVKVETIISHV</sequence>
<keyword evidence="2" id="KW-1185">Reference proteome</keyword>